<reference evidence="1 2" key="1">
    <citation type="journal article" date="2015" name="Genome Biol. Evol.">
        <title>Comparative Genomics of a Bacterivorous Green Alga Reveals Evolutionary Causalities and Consequences of Phago-Mixotrophic Mode of Nutrition.</title>
        <authorList>
            <person name="Burns J.A."/>
            <person name="Paasch A."/>
            <person name="Narechania A."/>
            <person name="Kim E."/>
        </authorList>
    </citation>
    <scope>NUCLEOTIDE SEQUENCE [LARGE SCALE GENOMIC DNA]</scope>
    <source>
        <strain evidence="1 2">PLY_AMNH</strain>
    </source>
</reference>
<evidence type="ECO:0000313" key="2">
    <source>
        <dbReference type="Proteomes" id="UP001190700"/>
    </source>
</evidence>
<dbReference type="EMBL" id="LGRX02008321">
    <property type="protein sequence ID" value="KAK3273683.1"/>
    <property type="molecule type" value="Genomic_DNA"/>
</dbReference>
<keyword evidence="2" id="KW-1185">Reference proteome</keyword>
<sequence length="157" mass="16824">MFLKVIMLSGGTEDDANVVIVPSTTLAANRVEAAAILTRNVFEGKGVEVPQAVHISLSTSYRGLTFGKKHTRILDQFHEIPILVHAVPGVTLTTANNVKARVVCKFDSKFAHVDSPGNINTGKLLPTSLSHPDVPDDVKQKLTNGAHASCAIEWCNA</sequence>
<proteinExistence type="predicted"/>
<organism evidence="1 2">
    <name type="scientific">Cymbomonas tetramitiformis</name>
    <dbReference type="NCBI Taxonomy" id="36881"/>
    <lineage>
        <taxon>Eukaryota</taxon>
        <taxon>Viridiplantae</taxon>
        <taxon>Chlorophyta</taxon>
        <taxon>Pyramimonadophyceae</taxon>
        <taxon>Pyramimonadales</taxon>
        <taxon>Pyramimonadaceae</taxon>
        <taxon>Cymbomonas</taxon>
    </lineage>
</organism>
<dbReference type="Proteomes" id="UP001190700">
    <property type="component" value="Unassembled WGS sequence"/>
</dbReference>
<comment type="caution">
    <text evidence="1">The sequence shown here is derived from an EMBL/GenBank/DDBJ whole genome shotgun (WGS) entry which is preliminary data.</text>
</comment>
<evidence type="ECO:0000313" key="1">
    <source>
        <dbReference type="EMBL" id="KAK3273683.1"/>
    </source>
</evidence>
<protein>
    <submittedName>
        <fullName evidence="1">Uncharacterized protein</fullName>
    </submittedName>
</protein>
<accession>A0AAE0G9E6</accession>
<gene>
    <name evidence="1" type="ORF">CYMTET_18079</name>
</gene>
<dbReference type="AlphaFoldDB" id="A0AAE0G9E6"/>
<name>A0AAE0G9E6_9CHLO</name>